<dbReference type="EMBL" id="PGCI01000660">
    <property type="protein sequence ID" value="PLW22550.1"/>
    <property type="molecule type" value="Genomic_DNA"/>
</dbReference>
<dbReference type="AlphaFoldDB" id="A0A2N5TAS4"/>
<sequence>MFKHQEALASGLSLASSSLSSSRLTVRRCPSGADAKHARNQLSLVMMAFESSPSMSLHQLC</sequence>
<comment type="caution">
    <text evidence="1">The sequence shown here is derived from an EMBL/GenBank/DDBJ whole genome shotgun (WGS) entry which is preliminary data.</text>
</comment>
<organism evidence="1 2">
    <name type="scientific">Puccinia coronata f. sp. avenae</name>
    <dbReference type="NCBI Taxonomy" id="200324"/>
    <lineage>
        <taxon>Eukaryota</taxon>
        <taxon>Fungi</taxon>
        <taxon>Dikarya</taxon>
        <taxon>Basidiomycota</taxon>
        <taxon>Pucciniomycotina</taxon>
        <taxon>Pucciniomycetes</taxon>
        <taxon>Pucciniales</taxon>
        <taxon>Pucciniaceae</taxon>
        <taxon>Puccinia</taxon>
    </lineage>
</organism>
<accession>A0A2N5TAS4</accession>
<gene>
    <name evidence="1" type="ORF">PCASD_16144</name>
</gene>
<name>A0A2N5TAS4_9BASI</name>
<reference evidence="1 2" key="1">
    <citation type="submission" date="2017-11" db="EMBL/GenBank/DDBJ databases">
        <title>De novo assembly and phasing of dikaryotic genomes from two isolates of Puccinia coronata f. sp. avenae, the causal agent of oat crown rust.</title>
        <authorList>
            <person name="Miller M.E."/>
            <person name="Zhang Y."/>
            <person name="Omidvar V."/>
            <person name="Sperschneider J."/>
            <person name="Schwessinger B."/>
            <person name="Raley C."/>
            <person name="Palmer J.M."/>
            <person name="Garnica D."/>
            <person name="Upadhyaya N."/>
            <person name="Rathjen J."/>
            <person name="Taylor J.M."/>
            <person name="Park R.F."/>
            <person name="Dodds P.N."/>
            <person name="Hirsch C.D."/>
            <person name="Kianian S.F."/>
            <person name="Figueroa M."/>
        </authorList>
    </citation>
    <scope>NUCLEOTIDE SEQUENCE [LARGE SCALE GENOMIC DNA]</scope>
    <source>
        <strain evidence="1">12SD80</strain>
    </source>
</reference>
<dbReference type="Proteomes" id="UP000235392">
    <property type="component" value="Unassembled WGS sequence"/>
</dbReference>
<evidence type="ECO:0000313" key="1">
    <source>
        <dbReference type="EMBL" id="PLW22550.1"/>
    </source>
</evidence>
<proteinExistence type="predicted"/>
<evidence type="ECO:0000313" key="2">
    <source>
        <dbReference type="Proteomes" id="UP000235392"/>
    </source>
</evidence>
<protein>
    <submittedName>
        <fullName evidence="1">Uncharacterized protein</fullName>
    </submittedName>
</protein>